<organism evidence="2">
    <name type="scientific">Arundo donax</name>
    <name type="common">Giant reed</name>
    <name type="synonym">Donax arundinaceus</name>
    <dbReference type="NCBI Taxonomy" id="35708"/>
    <lineage>
        <taxon>Eukaryota</taxon>
        <taxon>Viridiplantae</taxon>
        <taxon>Streptophyta</taxon>
        <taxon>Embryophyta</taxon>
        <taxon>Tracheophyta</taxon>
        <taxon>Spermatophyta</taxon>
        <taxon>Magnoliopsida</taxon>
        <taxon>Liliopsida</taxon>
        <taxon>Poales</taxon>
        <taxon>Poaceae</taxon>
        <taxon>PACMAD clade</taxon>
        <taxon>Arundinoideae</taxon>
        <taxon>Arundineae</taxon>
        <taxon>Arundo</taxon>
    </lineage>
</organism>
<proteinExistence type="predicted"/>
<dbReference type="Pfam" id="PF22936">
    <property type="entry name" value="Pol_BBD"/>
    <property type="match status" value="1"/>
</dbReference>
<accession>A0A0A9HBR6</accession>
<dbReference type="EMBL" id="GBRH01163306">
    <property type="protein sequence ID" value="JAE34590.1"/>
    <property type="molecule type" value="Transcribed_RNA"/>
</dbReference>
<evidence type="ECO:0000259" key="1">
    <source>
        <dbReference type="Pfam" id="PF22936"/>
    </source>
</evidence>
<dbReference type="AlphaFoldDB" id="A0A0A9HBR6"/>
<dbReference type="InterPro" id="IPR054722">
    <property type="entry name" value="PolX-like_BBD"/>
</dbReference>
<evidence type="ECO:0000313" key="2">
    <source>
        <dbReference type="EMBL" id="JAE34590.1"/>
    </source>
</evidence>
<feature type="domain" description="Retrovirus-related Pol polyprotein from transposon TNT 1-94-like beta-barrel" evidence="1">
    <location>
        <begin position="17"/>
        <end position="62"/>
    </location>
</feature>
<sequence length="90" mass="10284">MVKSNHKVNYNTGGKYWALDSGCTQHMIGNVKMFTFLEEEENKHDKLTFGDNLNAKVVGLASSIFSYWNEPTQDGVQERSHGRLERCCIQ</sequence>
<reference evidence="2" key="1">
    <citation type="submission" date="2014-09" db="EMBL/GenBank/DDBJ databases">
        <authorList>
            <person name="Magalhaes I.L.F."/>
            <person name="Oliveira U."/>
            <person name="Santos F.R."/>
            <person name="Vidigal T.H.D.A."/>
            <person name="Brescovit A.D."/>
            <person name="Santos A.J."/>
        </authorList>
    </citation>
    <scope>NUCLEOTIDE SEQUENCE</scope>
    <source>
        <tissue evidence="2">Shoot tissue taken approximately 20 cm above the soil surface</tissue>
    </source>
</reference>
<name>A0A0A9HBR6_ARUDO</name>
<reference evidence="2" key="2">
    <citation type="journal article" date="2015" name="Data Brief">
        <title>Shoot transcriptome of the giant reed, Arundo donax.</title>
        <authorList>
            <person name="Barrero R.A."/>
            <person name="Guerrero F.D."/>
            <person name="Moolhuijzen P."/>
            <person name="Goolsby J.A."/>
            <person name="Tidwell J."/>
            <person name="Bellgard S.E."/>
            <person name="Bellgard M.I."/>
        </authorList>
    </citation>
    <scope>NUCLEOTIDE SEQUENCE</scope>
    <source>
        <tissue evidence="2">Shoot tissue taken approximately 20 cm above the soil surface</tissue>
    </source>
</reference>
<protein>
    <recommendedName>
        <fullName evidence="1">Retrovirus-related Pol polyprotein from transposon TNT 1-94-like beta-barrel domain-containing protein</fullName>
    </recommendedName>
</protein>